<sequence length="74" mass="7915">MIGLRMTASYNEVPFVLGAAGVRSVEIIDGGDTLAVRLRSPDDSEFCVLLPIGVVGDLLFQIADVVSRSHDPRS</sequence>
<organism evidence="1 2">
    <name type="scientific">Methylobacterium radiotolerans</name>
    <dbReference type="NCBI Taxonomy" id="31998"/>
    <lineage>
        <taxon>Bacteria</taxon>
        <taxon>Pseudomonadati</taxon>
        <taxon>Pseudomonadota</taxon>
        <taxon>Alphaproteobacteria</taxon>
        <taxon>Hyphomicrobiales</taxon>
        <taxon>Methylobacteriaceae</taxon>
        <taxon>Methylobacterium</taxon>
    </lineage>
</organism>
<dbReference type="EMBL" id="JBEPNW010000003">
    <property type="protein sequence ID" value="MET3869542.1"/>
    <property type="molecule type" value="Genomic_DNA"/>
</dbReference>
<gene>
    <name evidence="1" type="ORF">ABIC20_006920</name>
</gene>
<reference evidence="1 2" key="1">
    <citation type="submission" date="2024-06" db="EMBL/GenBank/DDBJ databases">
        <title>Genomics of switchgrass bacterial isolates.</title>
        <authorList>
            <person name="Shade A."/>
        </authorList>
    </citation>
    <scope>NUCLEOTIDE SEQUENCE [LARGE SCALE GENOMIC DNA]</scope>
    <source>
        <strain evidence="1 2">PvP084</strain>
    </source>
</reference>
<dbReference type="Proteomes" id="UP001549119">
    <property type="component" value="Unassembled WGS sequence"/>
</dbReference>
<accession>A0ABV2NSP2</accession>
<keyword evidence="2" id="KW-1185">Reference proteome</keyword>
<proteinExistence type="predicted"/>
<protein>
    <submittedName>
        <fullName evidence="1">Uncharacterized protein</fullName>
    </submittedName>
</protein>
<dbReference type="GeneID" id="6142374"/>
<comment type="caution">
    <text evidence="1">The sequence shown here is derived from an EMBL/GenBank/DDBJ whole genome shotgun (WGS) entry which is preliminary data.</text>
</comment>
<evidence type="ECO:0000313" key="1">
    <source>
        <dbReference type="EMBL" id="MET3869542.1"/>
    </source>
</evidence>
<name>A0ABV2NSP2_9HYPH</name>
<evidence type="ECO:0000313" key="2">
    <source>
        <dbReference type="Proteomes" id="UP001549119"/>
    </source>
</evidence>
<dbReference type="RefSeq" id="WP_244413340.1">
    <property type="nucleotide sequence ID" value="NZ_BJXP01000066.1"/>
</dbReference>